<reference evidence="1 2" key="1">
    <citation type="submission" date="2020-07" db="EMBL/GenBank/DDBJ databases">
        <title>Characterization and genome sequencing of isolate MD1, a novel member within the family Lachnospiraceae.</title>
        <authorList>
            <person name="Rettenmaier R."/>
            <person name="Di Bello L."/>
            <person name="Zinser C."/>
            <person name="Scheitz K."/>
            <person name="Liebl W."/>
            <person name="Zverlov V."/>
        </authorList>
    </citation>
    <scope>NUCLEOTIDE SEQUENCE [LARGE SCALE GENOMIC DNA]</scope>
    <source>
        <strain evidence="1 2">MD1</strain>
    </source>
</reference>
<dbReference type="InterPro" id="IPR017853">
    <property type="entry name" value="GH"/>
</dbReference>
<name>A0A839K294_9FIRM</name>
<dbReference type="Proteomes" id="UP000574276">
    <property type="component" value="Unassembled WGS sequence"/>
</dbReference>
<dbReference type="SUPFAM" id="SSF51445">
    <property type="entry name" value="(Trans)glycosidases"/>
    <property type="match status" value="1"/>
</dbReference>
<keyword evidence="2" id="KW-1185">Reference proteome</keyword>
<accession>A0A839K294</accession>
<proteinExistence type="predicted"/>
<dbReference type="InterPro" id="IPR038417">
    <property type="entry name" value="Alpga-gal_N_sf"/>
</dbReference>
<comment type="caution">
    <text evidence="1">The sequence shown here is derived from an EMBL/GenBank/DDBJ whole genome shotgun (WGS) entry which is preliminary data.</text>
</comment>
<gene>
    <name evidence="1" type="ORF">H0486_14235</name>
</gene>
<dbReference type="GO" id="GO:0016052">
    <property type="term" value="P:carbohydrate catabolic process"/>
    <property type="evidence" value="ECO:0007669"/>
    <property type="project" value="InterPro"/>
</dbReference>
<organism evidence="1 2">
    <name type="scientific">Variimorphobacter saccharofermentans</name>
    <dbReference type="NCBI Taxonomy" id="2755051"/>
    <lineage>
        <taxon>Bacteria</taxon>
        <taxon>Bacillati</taxon>
        <taxon>Bacillota</taxon>
        <taxon>Clostridia</taxon>
        <taxon>Lachnospirales</taxon>
        <taxon>Lachnospiraceae</taxon>
        <taxon>Variimorphobacter</taxon>
    </lineage>
</organism>
<dbReference type="EMBL" id="JACEGA010000001">
    <property type="protein sequence ID" value="MBB2184035.1"/>
    <property type="molecule type" value="Genomic_DNA"/>
</dbReference>
<dbReference type="InterPro" id="IPR013785">
    <property type="entry name" value="Aldolase_TIM"/>
</dbReference>
<dbReference type="Pfam" id="PF02065">
    <property type="entry name" value="Melibiase"/>
    <property type="match status" value="1"/>
</dbReference>
<dbReference type="PRINTS" id="PR00743">
    <property type="entry name" value="GLHYDRLASE36"/>
</dbReference>
<dbReference type="InterPro" id="IPR002252">
    <property type="entry name" value="Glyco_hydro_36"/>
</dbReference>
<dbReference type="CDD" id="cd14791">
    <property type="entry name" value="GH36"/>
    <property type="match status" value="1"/>
</dbReference>
<sequence>MEYYVELKLRNDEHAGGFSNGMTLCNSKSTLDLEQISKSDEAIVYKNTQNHYITLNTIKSNDTITVNTAFENRGNEVAVLEMLSSFAIKGIKADKVHRLQSFWSAEGKLRTETIDDLHLEPSWNRCGMRIEKFGNLGSMPVRKYFPFLALENSENQEFIAVQLYIPSSWQIEIQCKDDETLSIVGGIADRDFGHWFKNIAPEESFTTPKAVIARGASLYEVCDKLVKAQKPKISEIDKDMGIMFNEYCTTWGNPSYDNLVKISDKLKDKGVKYLVIDSGWYGKNEGWWASIGDWDVNYDKFPGGLKKTADYIRQCGMIPGLWFEMESVGRQSKHWNNTDHLLKKDGVVITVGDKRFWDMSDPWVVDYLSKAVIETLKECNFGYIKVDYNETIGIGCDGAESLGEGLRQRVRASQEFFSRIREEIPNIVIENCSSGGHRLEPSMMELASQASFSDAHETTAIPIIAANMHRVIKPSQSQIWAVMRAEDSEKRIYYSIISTFLGRMCLSGDIYNLTDKQWQLIEEGIAFYKEAADIIKNGVTVEINNRVTSYNKPQGEQLVIRQLDQKRLVIAHRFEHSKEINTDFLKDYHVIREYGEADSDFSAKAWLLQCNH</sequence>
<dbReference type="GO" id="GO:0004557">
    <property type="term" value="F:alpha-galactosidase activity"/>
    <property type="evidence" value="ECO:0007669"/>
    <property type="project" value="InterPro"/>
</dbReference>
<protein>
    <submittedName>
        <fullName evidence="1">Alpha-galactosidase</fullName>
    </submittedName>
</protein>
<evidence type="ECO:0000313" key="2">
    <source>
        <dbReference type="Proteomes" id="UP000574276"/>
    </source>
</evidence>
<dbReference type="Gene3D" id="3.20.20.70">
    <property type="entry name" value="Aldolase class I"/>
    <property type="match status" value="1"/>
</dbReference>
<evidence type="ECO:0000313" key="1">
    <source>
        <dbReference type="EMBL" id="MBB2184035.1"/>
    </source>
</evidence>
<dbReference type="AlphaFoldDB" id="A0A839K294"/>
<dbReference type="RefSeq" id="WP_228353633.1">
    <property type="nucleotide sequence ID" value="NZ_JACEGA010000001.1"/>
</dbReference>
<dbReference type="Gene3D" id="2.70.98.60">
    <property type="entry name" value="alpha-galactosidase from lactobacil brevis"/>
    <property type="match status" value="1"/>
</dbReference>